<reference evidence="1 2" key="1">
    <citation type="submission" date="2019-07" db="EMBL/GenBank/DDBJ databases">
        <title>WGS assembly of Gossypium tomentosum.</title>
        <authorList>
            <person name="Chen Z.J."/>
            <person name="Sreedasyam A."/>
            <person name="Ando A."/>
            <person name="Song Q."/>
            <person name="De L."/>
            <person name="Hulse-Kemp A."/>
            <person name="Ding M."/>
            <person name="Ye W."/>
            <person name="Kirkbride R."/>
            <person name="Jenkins J."/>
            <person name="Plott C."/>
            <person name="Lovell J."/>
            <person name="Lin Y.-M."/>
            <person name="Vaughn R."/>
            <person name="Liu B."/>
            <person name="Li W."/>
            <person name="Simpson S."/>
            <person name="Scheffler B."/>
            <person name="Saski C."/>
            <person name="Grover C."/>
            <person name="Hu G."/>
            <person name="Conover J."/>
            <person name="Carlson J."/>
            <person name="Shu S."/>
            <person name="Boston L."/>
            <person name="Williams M."/>
            <person name="Peterson D."/>
            <person name="Mcgee K."/>
            <person name="Jones D."/>
            <person name="Wendel J."/>
            <person name="Stelly D."/>
            <person name="Grimwood J."/>
            <person name="Schmutz J."/>
        </authorList>
    </citation>
    <scope>NUCLEOTIDE SEQUENCE [LARGE SCALE GENOMIC DNA]</scope>
    <source>
        <strain evidence="1">7179.01</strain>
    </source>
</reference>
<protein>
    <submittedName>
        <fullName evidence="1">Uncharacterized protein</fullName>
    </submittedName>
</protein>
<proteinExistence type="predicted"/>
<keyword evidence="2" id="KW-1185">Reference proteome</keyword>
<dbReference type="AlphaFoldDB" id="A0A5D2HW01"/>
<accession>A0A5D2HW01</accession>
<dbReference type="Proteomes" id="UP000322667">
    <property type="component" value="Chromosome D13"/>
</dbReference>
<evidence type="ECO:0000313" key="2">
    <source>
        <dbReference type="Proteomes" id="UP000322667"/>
    </source>
</evidence>
<organism evidence="1 2">
    <name type="scientific">Gossypium tomentosum</name>
    <name type="common">Hawaiian cotton</name>
    <name type="synonym">Gossypium sandvicense</name>
    <dbReference type="NCBI Taxonomy" id="34277"/>
    <lineage>
        <taxon>Eukaryota</taxon>
        <taxon>Viridiplantae</taxon>
        <taxon>Streptophyta</taxon>
        <taxon>Embryophyta</taxon>
        <taxon>Tracheophyta</taxon>
        <taxon>Spermatophyta</taxon>
        <taxon>Magnoliopsida</taxon>
        <taxon>eudicotyledons</taxon>
        <taxon>Gunneridae</taxon>
        <taxon>Pentapetalae</taxon>
        <taxon>rosids</taxon>
        <taxon>malvids</taxon>
        <taxon>Malvales</taxon>
        <taxon>Malvaceae</taxon>
        <taxon>Malvoideae</taxon>
        <taxon>Gossypium</taxon>
    </lineage>
</organism>
<evidence type="ECO:0000313" key="1">
    <source>
        <dbReference type="EMBL" id="TYH34357.1"/>
    </source>
</evidence>
<gene>
    <name evidence="1" type="ORF">ES332_D13G122800v1</name>
</gene>
<name>A0A5D2HW01_GOSTO</name>
<sequence length="87" mass="9841">MSYRFGISKTFSDFSSVLPSLHSCSPFSSLHRSGFVLPLAVLFGLSWADFLHRLALESHFISFKPSLPKQAKPSLPKQAKVRIFDWL</sequence>
<dbReference type="EMBL" id="CM017635">
    <property type="protein sequence ID" value="TYH34357.1"/>
    <property type="molecule type" value="Genomic_DNA"/>
</dbReference>